<keyword evidence="2 5" id="KW-0812">Transmembrane</keyword>
<comment type="subcellular location">
    <subcellularLocation>
        <location evidence="1">Membrane</location>
        <topology evidence="1">Single-pass membrane protein</topology>
    </subcellularLocation>
</comment>
<dbReference type="PANTHER" id="PTHR31415:SF4">
    <property type="entry name" value="NDR1_HIN1-LIKE PROTEIN 3"/>
    <property type="match status" value="1"/>
</dbReference>
<comment type="caution">
    <text evidence="7">The sequence shown here is derived from an EMBL/GenBank/DDBJ whole genome shotgun (WGS) entry which is preliminary data.</text>
</comment>
<dbReference type="GO" id="GO:0009506">
    <property type="term" value="C:plasmodesma"/>
    <property type="evidence" value="ECO:0007669"/>
    <property type="project" value="TreeGrafter"/>
</dbReference>
<proteinExistence type="predicted"/>
<dbReference type="PANTHER" id="PTHR31415">
    <property type="entry name" value="OS05G0367900 PROTEIN"/>
    <property type="match status" value="1"/>
</dbReference>
<evidence type="ECO:0000256" key="3">
    <source>
        <dbReference type="ARBA" id="ARBA00022989"/>
    </source>
</evidence>
<evidence type="ECO:0000256" key="2">
    <source>
        <dbReference type="ARBA" id="ARBA00022692"/>
    </source>
</evidence>
<evidence type="ECO:0000256" key="5">
    <source>
        <dbReference type="SAM" id="Phobius"/>
    </source>
</evidence>
<organism evidence="7 8">
    <name type="scientific">Rubus argutus</name>
    <name type="common">Southern blackberry</name>
    <dbReference type="NCBI Taxonomy" id="59490"/>
    <lineage>
        <taxon>Eukaryota</taxon>
        <taxon>Viridiplantae</taxon>
        <taxon>Streptophyta</taxon>
        <taxon>Embryophyta</taxon>
        <taxon>Tracheophyta</taxon>
        <taxon>Spermatophyta</taxon>
        <taxon>Magnoliopsida</taxon>
        <taxon>eudicotyledons</taxon>
        <taxon>Gunneridae</taxon>
        <taxon>Pentapetalae</taxon>
        <taxon>rosids</taxon>
        <taxon>fabids</taxon>
        <taxon>Rosales</taxon>
        <taxon>Rosaceae</taxon>
        <taxon>Rosoideae</taxon>
        <taxon>Rosoideae incertae sedis</taxon>
        <taxon>Rubus</taxon>
    </lineage>
</organism>
<reference evidence="7 8" key="1">
    <citation type="journal article" date="2023" name="G3 (Bethesda)">
        <title>A chromosome-length genome assembly and annotation of blackberry (Rubus argutus, cv. 'Hillquist').</title>
        <authorList>
            <person name="Bruna T."/>
            <person name="Aryal R."/>
            <person name="Dudchenko O."/>
            <person name="Sargent D.J."/>
            <person name="Mead D."/>
            <person name="Buti M."/>
            <person name="Cavallini A."/>
            <person name="Hytonen T."/>
            <person name="Andres J."/>
            <person name="Pham M."/>
            <person name="Weisz D."/>
            <person name="Mascagni F."/>
            <person name="Usai G."/>
            <person name="Natali L."/>
            <person name="Bassil N."/>
            <person name="Fernandez G.E."/>
            <person name="Lomsadze A."/>
            <person name="Armour M."/>
            <person name="Olukolu B."/>
            <person name="Poorten T."/>
            <person name="Britton C."/>
            <person name="Davik J."/>
            <person name="Ashrafi H."/>
            <person name="Aiden E.L."/>
            <person name="Borodovsky M."/>
            <person name="Worthington M."/>
        </authorList>
    </citation>
    <scope>NUCLEOTIDE SEQUENCE [LARGE SCALE GENOMIC DNA]</scope>
    <source>
        <strain evidence="7">PI 553951</strain>
    </source>
</reference>
<dbReference type="InterPro" id="IPR004864">
    <property type="entry name" value="LEA_2"/>
</dbReference>
<gene>
    <name evidence="7" type="ORF">M0R45_029937</name>
</gene>
<keyword evidence="8" id="KW-1185">Reference proteome</keyword>
<evidence type="ECO:0000259" key="6">
    <source>
        <dbReference type="Pfam" id="PF03168"/>
    </source>
</evidence>
<evidence type="ECO:0000256" key="1">
    <source>
        <dbReference type="ARBA" id="ARBA00004167"/>
    </source>
</evidence>
<evidence type="ECO:0000313" key="8">
    <source>
        <dbReference type="Proteomes" id="UP001457282"/>
    </source>
</evidence>
<evidence type="ECO:0000313" key="7">
    <source>
        <dbReference type="EMBL" id="KAK9921428.1"/>
    </source>
</evidence>
<dbReference type="Pfam" id="PF03168">
    <property type="entry name" value="LEA_2"/>
    <property type="match status" value="1"/>
</dbReference>
<dbReference type="AlphaFoldDB" id="A0AAW1W9Y1"/>
<feature type="domain" description="Late embryogenesis abundant protein LEA-2 subgroup" evidence="6">
    <location>
        <begin position="101"/>
        <end position="197"/>
    </location>
</feature>
<name>A0AAW1W9Y1_RUBAR</name>
<accession>A0AAW1W9Y1</accession>
<dbReference type="GO" id="GO:0005886">
    <property type="term" value="C:plasma membrane"/>
    <property type="evidence" value="ECO:0007669"/>
    <property type="project" value="TreeGrafter"/>
</dbReference>
<feature type="transmembrane region" description="Helical" evidence="5">
    <location>
        <begin position="49"/>
        <end position="68"/>
    </location>
</feature>
<keyword evidence="4 5" id="KW-0472">Membrane</keyword>
<evidence type="ECO:0000256" key="4">
    <source>
        <dbReference type="ARBA" id="ARBA00023136"/>
    </source>
</evidence>
<keyword evidence="3 5" id="KW-1133">Transmembrane helix</keyword>
<dbReference type="InterPro" id="IPR044839">
    <property type="entry name" value="NDR1-like"/>
</dbReference>
<dbReference type="GO" id="GO:0098542">
    <property type="term" value="P:defense response to other organism"/>
    <property type="evidence" value="ECO:0007669"/>
    <property type="project" value="InterPro"/>
</dbReference>
<dbReference type="Proteomes" id="UP001457282">
    <property type="component" value="Unassembled WGS sequence"/>
</dbReference>
<dbReference type="EMBL" id="JBEDUW010000006">
    <property type="protein sequence ID" value="KAK9921428.1"/>
    <property type="molecule type" value="Genomic_DNA"/>
</dbReference>
<protein>
    <recommendedName>
        <fullName evidence="6">Late embryogenesis abundant protein LEA-2 subgroup domain-containing protein</fullName>
    </recommendedName>
</protein>
<sequence>MSEKQAHLNGAYYGPSIPASESYHRPRRGGGGGPLGCCCSCIFGLVFKLIFTAVVFMGLAFLVFWLIVRPTRVKFHVTDVKLSQFNFSTDSNVHYNLALNLTIRNPNKKIGVYYDRIEATALYEGQRLSTVPLTPFYQGYKTTNVLNPVFKGQQLIVGSNLLEEFNQQKSAGVYEIEMKIYLRIRFKLGRIKTGKFKPRIECDLNIPLNNGNSVSTFQTEKCSVDYFNY</sequence>